<dbReference type="InterPro" id="IPR001134">
    <property type="entry name" value="Netrin_domain"/>
</dbReference>
<dbReference type="SUPFAM" id="SSF50242">
    <property type="entry name" value="TIMP-like"/>
    <property type="match status" value="1"/>
</dbReference>
<name>A0A8S4N0K9_OWEFU</name>
<evidence type="ECO:0000256" key="1">
    <source>
        <dbReference type="ARBA" id="ARBA00004613"/>
    </source>
</evidence>
<dbReference type="InterPro" id="IPR008993">
    <property type="entry name" value="TIMP-like_OB-fold"/>
</dbReference>
<evidence type="ECO:0000256" key="6">
    <source>
        <dbReference type="ARBA" id="ARBA00023157"/>
    </source>
</evidence>
<feature type="binding site" evidence="8">
    <location>
        <position position="39"/>
    </location>
    <ligand>
        <name>Zn(2+)</name>
        <dbReference type="ChEBI" id="CHEBI:29105"/>
        <note>ligand shared with metalloproteinase partner</note>
    </ligand>
</feature>
<dbReference type="PANTHER" id="PTHR11844:SF33">
    <property type="entry name" value="TISSUE INHIBITOR OF METALLOPROTEINASE"/>
    <property type="match status" value="1"/>
</dbReference>
<evidence type="ECO:0000259" key="11">
    <source>
        <dbReference type="PROSITE" id="PS50189"/>
    </source>
</evidence>
<dbReference type="InterPro" id="IPR001820">
    <property type="entry name" value="TIMP"/>
</dbReference>
<dbReference type="InterPro" id="IPR027465">
    <property type="entry name" value="TIMP_C"/>
</dbReference>
<dbReference type="GO" id="GO:0046872">
    <property type="term" value="F:metal ion binding"/>
    <property type="evidence" value="ECO:0007669"/>
    <property type="project" value="UniProtKB-KW"/>
</dbReference>
<feature type="domain" description="NTR" evidence="11">
    <location>
        <begin position="39"/>
        <end position="166"/>
    </location>
</feature>
<accession>A0A8S4N0K9</accession>
<dbReference type="GO" id="GO:0051045">
    <property type="term" value="P:negative regulation of membrane protein ectodomain proteolysis"/>
    <property type="evidence" value="ECO:0007669"/>
    <property type="project" value="TreeGrafter"/>
</dbReference>
<keyword evidence="6 9" id="KW-1015">Disulfide bond</keyword>
<dbReference type="GO" id="GO:0008191">
    <property type="term" value="F:metalloendopeptidase inhibitor activity"/>
    <property type="evidence" value="ECO:0007669"/>
    <property type="project" value="InterPro"/>
</dbReference>
<dbReference type="Proteomes" id="UP000749559">
    <property type="component" value="Unassembled WGS sequence"/>
</dbReference>
<organism evidence="12 13">
    <name type="scientific">Owenia fusiformis</name>
    <name type="common">Polychaete worm</name>
    <dbReference type="NCBI Taxonomy" id="6347"/>
    <lineage>
        <taxon>Eukaryota</taxon>
        <taxon>Metazoa</taxon>
        <taxon>Spiralia</taxon>
        <taxon>Lophotrochozoa</taxon>
        <taxon>Annelida</taxon>
        <taxon>Polychaeta</taxon>
        <taxon>Sedentaria</taxon>
        <taxon>Canalipalpata</taxon>
        <taxon>Sabellida</taxon>
        <taxon>Oweniida</taxon>
        <taxon>Oweniidae</taxon>
        <taxon>Owenia</taxon>
    </lineage>
</organism>
<feature type="non-terminal residue" evidence="12">
    <location>
        <position position="283"/>
    </location>
</feature>
<evidence type="ECO:0000256" key="10">
    <source>
        <dbReference type="SAM" id="MobiDB-lite"/>
    </source>
</evidence>
<evidence type="ECO:0000256" key="2">
    <source>
        <dbReference type="ARBA" id="ARBA00011027"/>
    </source>
</evidence>
<feature type="disulfide bond" evidence="9">
    <location>
        <begin position="51"/>
        <end position="166"/>
    </location>
</feature>
<gene>
    <name evidence="12" type="ORF">OFUS_LOCUS2168</name>
</gene>
<keyword evidence="8" id="KW-0862">Zinc</keyword>
<keyword evidence="8" id="KW-0479">Metal-binding</keyword>
<evidence type="ECO:0000256" key="5">
    <source>
        <dbReference type="ARBA" id="ARBA00022690"/>
    </source>
</evidence>
<dbReference type="SMART" id="SM00206">
    <property type="entry name" value="NTR"/>
    <property type="match status" value="1"/>
</dbReference>
<evidence type="ECO:0000256" key="7">
    <source>
        <dbReference type="ARBA" id="ARBA00023215"/>
    </source>
</evidence>
<protein>
    <recommendedName>
        <fullName evidence="11">NTR domain-containing protein</fullName>
    </recommendedName>
</protein>
<dbReference type="PANTHER" id="PTHR11844">
    <property type="entry name" value="METALLOPROTEASE INHIBITOR"/>
    <property type="match status" value="1"/>
</dbReference>
<keyword evidence="5" id="KW-0646">Protease inhibitor</keyword>
<keyword evidence="3" id="KW-0964">Secreted</keyword>
<feature type="disulfide bond" evidence="9">
    <location>
        <begin position="41"/>
        <end position="140"/>
    </location>
</feature>
<evidence type="ECO:0000313" key="12">
    <source>
        <dbReference type="EMBL" id="CAH1774774.1"/>
    </source>
</evidence>
<dbReference type="EMBL" id="CAIIXF020000001">
    <property type="protein sequence ID" value="CAH1774774.1"/>
    <property type="molecule type" value="Genomic_DNA"/>
</dbReference>
<proteinExistence type="inferred from homology"/>
<evidence type="ECO:0000256" key="4">
    <source>
        <dbReference type="ARBA" id="ARBA00022608"/>
    </source>
</evidence>
<feature type="compositionally biased region" description="Polar residues" evidence="10">
    <location>
        <begin position="272"/>
        <end position="283"/>
    </location>
</feature>
<keyword evidence="7" id="KW-0481">Metalloenzyme inhibitor</keyword>
<dbReference type="Gene3D" id="3.90.370.10">
    <property type="entry name" value="Tissue inhibitor of metalloproteinase-1. Chain B, domain 1"/>
    <property type="match status" value="1"/>
</dbReference>
<comment type="subcellular location">
    <subcellularLocation>
        <location evidence="1">Secreted</location>
    </subcellularLocation>
</comment>
<comment type="similarity">
    <text evidence="2">Belongs to the protease inhibitor I35 (TIMP) family.</text>
</comment>
<evidence type="ECO:0000256" key="9">
    <source>
        <dbReference type="PIRSR" id="PIRSR601820-3"/>
    </source>
</evidence>
<dbReference type="Pfam" id="PF00965">
    <property type="entry name" value="TIMP"/>
    <property type="match status" value="1"/>
</dbReference>
<feature type="disulfide bond" evidence="9">
    <location>
        <begin position="39"/>
        <end position="112"/>
    </location>
</feature>
<dbReference type="Gene3D" id="2.40.50.120">
    <property type="match status" value="1"/>
</dbReference>
<sequence length="283" mass="32520">FLQPLLEEYLHSDMLEKTSQLVWGILALIATCTDSAEGCTCYDNHPQQKFCESDFVIKGAIRNVKQFGQNDRSGRMPRVYVHKVRIHQIFKSTYELPYENIRIVTPQAGSECGFFLDASKTEFVFMGNFNDNGEAVMNRCSFYYEWDKLTLQVRRYIERGTYANQCNCCQICLIGDGDCKKQSTCQYIEPGITRLHTCQQWYSYCGQVCNVESNKTATDEVMIHHTCSCQWHVTDSYSRCMEENLPTDSAICLSNLDPEIFNNVKPKRNRGKGQTSDDGQNVK</sequence>
<dbReference type="AlphaFoldDB" id="A0A8S4N0K9"/>
<dbReference type="PROSITE" id="PS50189">
    <property type="entry name" value="NTR"/>
    <property type="match status" value="1"/>
</dbReference>
<evidence type="ECO:0000256" key="8">
    <source>
        <dbReference type="PIRSR" id="PIRSR601820-1"/>
    </source>
</evidence>
<dbReference type="OrthoDB" id="6041373at2759"/>
<feature type="region of interest" description="Disordered" evidence="10">
    <location>
        <begin position="263"/>
        <end position="283"/>
    </location>
</feature>
<evidence type="ECO:0000256" key="3">
    <source>
        <dbReference type="ARBA" id="ARBA00022525"/>
    </source>
</evidence>
<keyword evidence="4" id="KW-0483">Metalloprotease inhibitor</keyword>
<reference evidence="12" key="1">
    <citation type="submission" date="2022-03" db="EMBL/GenBank/DDBJ databases">
        <authorList>
            <person name="Martin C."/>
        </authorList>
    </citation>
    <scope>NUCLEOTIDE SEQUENCE</scope>
</reference>
<evidence type="ECO:0000313" key="13">
    <source>
        <dbReference type="Proteomes" id="UP000749559"/>
    </source>
</evidence>
<dbReference type="GO" id="GO:0031012">
    <property type="term" value="C:extracellular matrix"/>
    <property type="evidence" value="ECO:0007669"/>
    <property type="project" value="TreeGrafter"/>
</dbReference>
<feature type="disulfide bond" evidence="9">
    <location>
        <begin position="169"/>
        <end position="229"/>
    </location>
</feature>
<keyword evidence="13" id="KW-1185">Reference proteome</keyword>
<dbReference type="GO" id="GO:0005615">
    <property type="term" value="C:extracellular space"/>
    <property type="evidence" value="ECO:0007669"/>
    <property type="project" value="TreeGrafter"/>
</dbReference>
<dbReference type="GO" id="GO:0002020">
    <property type="term" value="F:protease binding"/>
    <property type="evidence" value="ECO:0007669"/>
    <property type="project" value="TreeGrafter"/>
</dbReference>
<comment type="caution">
    <text evidence="12">The sequence shown here is derived from an EMBL/GenBank/DDBJ whole genome shotgun (WGS) entry which is preliminary data.</text>
</comment>